<dbReference type="InterPro" id="IPR017853">
    <property type="entry name" value="GH"/>
</dbReference>
<dbReference type="Proteomes" id="UP001451571">
    <property type="component" value="Chromosome"/>
</dbReference>
<evidence type="ECO:0000256" key="3">
    <source>
        <dbReference type="ARBA" id="ARBA00012663"/>
    </source>
</evidence>
<evidence type="ECO:0000313" key="8">
    <source>
        <dbReference type="Proteomes" id="UP001451571"/>
    </source>
</evidence>
<evidence type="ECO:0000259" key="6">
    <source>
        <dbReference type="Pfam" id="PF00933"/>
    </source>
</evidence>
<feature type="domain" description="Glycoside hydrolase family 3 N-terminal" evidence="6">
    <location>
        <begin position="27"/>
        <end position="347"/>
    </location>
</feature>
<evidence type="ECO:0000256" key="4">
    <source>
        <dbReference type="ARBA" id="ARBA00022801"/>
    </source>
</evidence>
<dbReference type="Pfam" id="PF00933">
    <property type="entry name" value="Glyco_hydro_3"/>
    <property type="match status" value="1"/>
</dbReference>
<dbReference type="Gene3D" id="3.20.20.300">
    <property type="entry name" value="Glycoside hydrolase, family 3, N-terminal domain"/>
    <property type="match status" value="1"/>
</dbReference>
<dbReference type="SUPFAM" id="SSF51445">
    <property type="entry name" value="(Trans)glycosidases"/>
    <property type="match status" value="1"/>
</dbReference>
<dbReference type="InterPro" id="IPR001764">
    <property type="entry name" value="Glyco_hydro_3_N"/>
</dbReference>
<dbReference type="EC" id="3.2.1.52" evidence="3"/>
<comment type="similarity">
    <text evidence="2">Belongs to the glycosyl hydrolase 3 family.</text>
</comment>
<keyword evidence="4 7" id="KW-0378">Hydrolase</keyword>
<gene>
    <name evidence="7" type="ORF">V6984_15490</name>
</gene>
<evidence type="ECO:0000313" key="7">
    <source>
        <dbReference type="EMBL" id="XAH72898.1"/>
    </source>
</evidence>
<comment type="catalytic activity">
    <reaction evidence="1">
        <text>Hydrolysis of terminal non-reducing N-acetyl-D-hexosamine residues in N-acetyl-beta-D-hexosaminides.</text>
        <dbReference type="EC" id="3.2.1.52"/>
    </reaction>
</comment>
<dbReference type="EMBL" id="CP146256">
    <property type="protein sequence ID" value="XAH72898.1"/>
    <property type="molecule type" value="Genomic_DNA"/>
</dbReference>
<dbReference type="InterPro" id="IPR050226">
    <property type="entry name" value="NagZ_Beta-hexosaminidase"/>
</dbReference>
<organism evidence="7 8">
    <name type="scientific">Kineothrix sedimenti</name>
    <dbReference type="NCBI Taxonomy" id="3123317"/>
    <lineage>
        <taxon>Bacteria</taxon>
        <taxon>Bacillati</taxon>
        <taxon>Bacillota</taxon>
        <taxon>Clostridia</taxon>
        <taxon>Lachnospirales</taxon>
        <taxon>Lachnospiraceae</taxon>
        <taxon>Kineothrix</taxon>
    </lineage>
</organism>
<keyword evidence="8" id="KW-1185">Reference proteome</keyword>
<dbReference type="RefSeq" id="WP_342756511.1">
    <property type="nucleotide sequence ID" value="NZ_CP146256.1"/>
</dbReference>
<evidence type="ECO:0000256" key="1">
    <source>
        <dbReference type="ARBA" id="ARBA00001231"/>
    </source>
</evidence>
<dbReference type="Gene3D" id="3.40.50.1700">
    <property type="entry name" value="Glycoside hydrolase family 3 C-terminal domain"/>
    <property type="match status" value="1"/>
</dbReference>
<proteinExistence type="inferred from homology"/>
<name>A0ABZ3EU27_9FIRM</name>
<dbReference type="PANTHER" id="PTHR30480">
    <property type="entry name" value="BETA-HEXOSAMINIDASE-RELATED"/>
    <property type="match status" value="1"/>
</dbReference>
<keyword evidence="5" id="KW-0326">Glycosidase</keyword>
<evidence type="ECO:0000256" key="2">
    <source>
        <dbReference type="ARBA" id="ARBA00005336"/>
    </source>
</evidence>
<dbReference type="InterPro" id="IPR036962">
    <property type="entry name" value="Glyco_hydro_3_N_sf"/>
</dbReference>
<reference evidence="7 8" key="1">
    <citation type="submission" date="2024-02" db="EMBL/GenBank/DDBJ databases">
        <title>Bacterial strain from lacustrine sediment.</title>
        <authorList>
            <person name="Petit C."/>
            <person name="Fadhlaoui K."/>
        </authorList>
    </citation>
    <scope>NUCLEOTIDE SEQUENCE [LARGE SCALE GENOMIC DNA]</scope>
    <source>
        <strain evidence="7 8">IPX-CK</strain>
    </source>
</reference>
<dbReference type="InterPro" id="IPR036881">
    <property type="entry name" value="Glyco_hydro_3_C_sf"/>
</dbReference>
<evidence type="ECO:0000256" key="5">
    <source>
        <dbReference type="ARBA" id="ARBA00023295"/>
    </source>
</evidence>
<sequence length="565" mass="62989">MIDLKSNPFYLDDDAIVWVEDTLSHMTTEEKAGQLFCVLIKKGNQETVDYVNNILKPGGFMYRVMPVHDAIWTSETLRKGCKVPPLIAANIEKGGNGIVEEGTCVGAPMEIAATDDVEMASKMAEVCGREAAAVGANWAFAPIVDIDNNFRNPITNTRTFGSDPERVKAMGNAYIRKIQKLGMAAAAKHFPGDGQDERDQHLVTSINDCDCDTWMQTYGSIYKSAIAEGVKSIMVGHIMQPAWTRRLNPHIREEEIMPGTLSPELLQGLLRDILGFNGLICTDATTMAGYMLAMGRRRAVPESIARGCDMFLFARNLKEDYRFMLDGIKKGIITSKRLDEAVTRILAMKASLGLHKKAEELDEEKAKKIIGCNLHQEWAKECADQAITLVKEENGVLPITPEKYPRILLYSVEPSGEGTSIYKVNPASRRIKEMLLSEGFLVDDFVPQEYGEGFTTCYEEVIQSYDLMLYIANLATKSNQTVVRIEWKQPMGADCGLYLNDVPTVFVSLENPYHLLDFPRVKTYINCYSGNDHVLKALIEKLAGKSEFCGKSPIDPFCGKWDAKL</sequence>
<protein>
    <recommendedName>
        <fullName evidence="3">beta-N-acetylhexosaminidase</fullName>
        <ecNumber evidence="3">3.2.1.52</ecNumber>
    </recommendedName>
</protein>
<accession>A0ABZ3EU27</accession>
<dbReference type="GO" id="GO:0016787">
    <property type="term" value="F:hydrolase activity"/>
    <property type="evidence" value="ECO:0007669"/>
    <property type="project" value="UniProtKB-KW"/>
</dbReference>
<dbReference type="PANTHER" id="PTHR30480:SF13">
    <property type="entry name" value="BETA-HEXOSAMINIDASE"/>
    <property type="match status" value="1"/>
</dbReference>